<dbReference type="CTD" id="220004"/>
<proteinExistence type="predicted"/>
<evidence type="ECO:0000313" key="3">
    <source>
        <dbReference type="RefSeq" id="XP_013765508.1"/>
    </source>
</evidence>
<dbReference type="PANTHER" id="PTHR34349:SF1">
    <property type="entry name" value="PROTEIN PHOSPHATASE 1 REGULATORY SUBUNIT 32"/>
    <property type="match status" value="1"/>
</dbReference>
<organism evidence="1 2">
    <name type="scientific">Pundamilia nyererei</name>
    <dbReference type="NCBI Taxonomy" id="303518"/>
    <lineage>
        <taxon>Eukaryota</taxon>
        <taxon>Metazoa</taxon>
        <taxon>Chordata</taxon>
        <taxon>Craniata</taxon>
        <taxon>Vertebrata</taxon>
        <taxon>Euteleostomi</taxon>
        <taxon>Actinopterygii</taxon>
        <taxon>Neopterygii</taxon>
        <taxon>Teleostei</taxon>
        <taxon>Neoteleostei</taxon>
        <taxon>Acanthomorphata</taxon>
        <taxon>Ovalentaria</taxon>
        <taxon>Cichlomorphae</taxon>
        <taxon>Cichliformes</taxon>
        <taxon>Cichlidae</taxon>
        <taxon>African cichlids</taxon>
        <taxon>Pseudocrenilabrinae</taxon>
        <taxon>Haplochromini</taxon>
        <taxon>Pundamilia</taxon>
    </lineage>
</organism>
<sequence>MAEQGRIVIPATGAIGRKGQLTNNAVKLHNTTYTASHDSDRMEFTSYLGRPSETGFTSNHRPAIYYRPSLDHIDNPQFALLLSDSFVSQTKRHYQPPIRSGCSGSSTNIVNKPGNSGFHQLRIQPKTASVEEKTEYQSSFVPHRPTPAVSQNHVTVGPKGGSGFTKAAELQVNTSLMGEPHQTPSSVMKTDFMPLSLLQGTEAKSGLCSRSCRETGFTRGDIAPLAHPVSLLSSPQTKTEAPMPSIIGQKEPTGYVLNTHKNQTFPDAPLDPSDFITHYKSKFCHRDDRNWKSPEKFKSTNSCPRIVSSKMESGYNLRDTDSFILQVHPQGLDLLTPVMIPALLLCHK</sequence>
<accession>A0A9Y6M8W7</accession>
<reference evidence="2 3" key="1">
    <citation type="submission" date="2025-04" db="UniProtKB">
        <authorList>
            <consortium name="RefSeq"/>
        </authorList>
    </citation>
    <scope>IDENTIFICATION</scope>
</reference>
<protein>
    <submittedName>
        <fullName evidence="2 3">Protein phosphatase 1 regulatory subunit 32 isoform X1</fullName>
    </submittedName>
</protein>
<keyword evidence="1" id="KW-1185">Reference proteome</keyword>
<dbReference type="GO" id="GO:0019902">
    <property type="term" value="F:phosphatase binding"/>
    <property type="evidence" value="ECO:0007669"/>
    <property type="project" value="TreeGrafter"/>
</dbReference>
<dbReference type="InterPro" id="IPR031410">
    <property type="entry name" value="SAXO4"/>
</dbReference>
<evidence type="ECO:0000313" key="1">
    <source>
        <dbReference type="Proteomes" id="UP000695023"/>
    </source>
</evidence>
<name>A0A9Y6M8W7_9CICH</name>
<dbReference type="RefSeq" id="XP_013765509.1">
    <property type="nucleotide sequence ID" value="XM_013910055.1"/>
</dbReference>
<evidence type="ECO:0000313" key="2">
    <source>
        <dbReference type="RefSeq" id="XP_013765507.1"/>
    </source>
</evidence>
<dbReference type="RefSeq" id="XP_013765508.1">
    <property type="nucleotide sequence ID" value="XM_013910054.1"/>
</dbReference>
<dbReference type="AlphaFoldDB" id="A0A9Y6M8W7"/>
<dbReference type="GeneID" id="102215057"/>
<dbReference type="RefSeq" id="XP_013765507.1">
    <property type="nucleotide sequence ID" value="XM_013910053.1"/>
</dbReference>
<dbReference type="PANTHER" id="PTHR34349">
    <property type="entry name" value="PROTEIN PHOSPHATASE 1 REGULATORY SUBUNIT 32"/>
    <property type="match status" value="1"/>
</dbReference>
<gene>
    <name evidence="2 3 4" type="primary">ppp1r32</name>
</gene>
<evidence type="ECO:0000313" key="4">
    <source>
        <dbReference type="RefSeq" id="XP_013765509.1"/>
    </source>
</evidence>
<dbReference type="Proteomes" id="UP000695023">
    <property type="component" value="Unplaced"/>
</dbReference>
<dbReference type="Pfam" id="PF15691">
    <property type="entry name" value="PPP1R32"/>
    <property type="match status" value="2"/>
</dbReference>